<proteinExistence type="predicted"/>
<feature type="transmembrane region" description="Helical" evidence="2">
    <location>
        <begin position="400"/>
        <end position="418"/>
    </location>
</feature>
<feature type="transmembrane region" description="Helical" evidence="2">
    <location>
        <begin position="122"/>
        <end position="140"/>
    </location>
</feature>
<evidence type="ECO:0000256" key="2">
    <source>
        <dbReference type="SAM" id="Phobius"/>
    </source>
</evidence>
<dbReference type="InterPro" id="IPR010656">
    <property type="entry name" value="DctM"/>
</dbReference>
<feature type="transmembrane region" description="Helical" evidence="2">
    <location>
        <begin position="554"/>
        <end position="575"/>
    </location>
</feature>
<keyword evidence="5" id="KW-1185">Reference proteome</keyword>
<keyword evidence="1" id="KW-0813">Transport</keyword>
<keyword evidence="2" id="KW-0472">Membrane</keyword>
<feature type="domain" description="TRAP C4-dicarboxylate transport system permease DctM subunit" evidence="3">
    <location>
        <begin position="111"/>
        <end position="547"/>
    </location>
</feature>
<comment type="function">
    <text evidence="1">Part of the tripartite ATP-independent periplasmic (TRAP) transport system.</text>
</comment>
<evidence type="ECO:0000259" key="3">
    <source>
        <dbReference type="Pfam" id="PF06808"/>
    </source>
</evidence>
<dbReference type="EMBL" id="JBHRYJ010000002">
    <property type="protein sequence ID" value="MFC3676538.1"/>
    <property type="molecule type" value="Genomic_DNA"/>
</dbReference>
<feature type="transmembrane region" description="Helical" evidence="2">
    <location>
        <begin position="338"/>
        <end position="356"/>
    </location>
</feature>
<feature type="transmembrane region" description="Helical" evidence="2">
    <location>
        <begin position="524"/>
        <end position="542"/>
    </location>
</feature>
<feature type="transmembrane region" description="Helical" evidence="2">
    <location>
        <begin position="70"/>
        <end position="87"/>
    </location>
</feature>
<feature type="transmembrane region" description="Helical" evidence="2">
    <location>
        <begin position="587"/>
        <end position="616"/>
    </location>
</feature>
<evidence type="ECO:0000256" key="1">
    <source>
        <dbReference type="RuleBase" id="RU369079"/>
    </source>
</evidence>
<organism evidence="4 5">
    <name type="scientific">Ferrovibrio xuzhouensis</name>
    <dbReference type="NCBI Taxonomy" id="1576914"/>
    <lineage>
        <taxon>Bacteria</taxon>
        <taxon>Pseudomonadati</taxon>
        <taxon>Pseudomonadota</taxon>
        <taxon>Alphaproteobacteria</taxon>
        <taxon>Rhodospirillales</taxon>
        <taxon>Rhodospirillaceae</taxon>
        <taxon>Ferrovibrio</taxon>
    </lineage>
</organism>
<feature type="transmembrane region" description="Helical" evidence="2">
    <location>
        <begin position="362"/>
        <end position="379"/>
    </location>
</feature>
<keyword evidence="1" id="KW-0997">Cell inner membrane</keyword>
<feature type="transmembrane region" description="Helical" evidence="2">
    <location>
        <begin position="169"/>
        <end position="196"/>
    </location>
</feature>
<feature type="transmembrane region" description="Helical" evidence="2">
    <location>
        <begin position="216"/>
        <end position="245"/>
    </location>
</feature>
<protein>
    <submittedName>
        <fullName evidence="4">TRAP transporter permease</fullName>
    </submittedName>
</protein>
<dbReference type="RefSeq" id="WP_379727351.1">
    <property type="nucleotide sequence ID" value="NZ_JBHRYJ010000002.1"/>
</dbReference>
<dbReference type="InterPro" id="IPR011853">
    <property type="entry name" value="TRAP_DctM-Dct_fused"/>
</dbReference>
<feature type="transmembrane region" description="Helical" evidence="2">
    <location>
        <begin position="289"/>
        <end position="317"/>
    </location>
</feature>
<gene>
    <name evidence="4" type="ORF">ACFOOQ_13355</name>
</gene>
<keyword evidence="2" id="KW-1133">Transmembrane helix</keyword>
<evidence type="ECO:0000313" key="4">
    <source>
        <dbReference type="EMBL" id="MFC3676538.1"/>
    </source>
</evidence>
<sequence>MRGLRGVVASVFAAPDRALVAVLGLIISFAAFYSSGVGVFDETISRVGTLGVAMALGLLAFPLPGRIGRAVDILLLILGVVIFWRYFQIGEALEEGLYDFTTSDLWLGGMALLLLLDLTRRIFGWPLVIVCGLTLVYGLYGHHLPWIFRHAGFPYYETLRTVWYSFDGVFGGPVAVVTSLILIFVVFGVVLEGIGAGPVLLKMAFSVTAKLRGGPAHAAIVASALFGTMSGSVAGNVVGTGVFTMPMIKKRGFSAKFAGAVEAAASSGGQFTPPVMGAVAFIMADVTGIPYLTICIAAAIPALFYYASLFASVAVNASRLGIQPIPDSERQAMTRQDWVLSLTFVLPLLVIIGLLIAGRSPAVAGFWATIAAAVLGFILNPDLRREPQRLLAALAQAGRAGATILVAVGAVGMIIGVMNMTGLGIRFANVILGLSGQSLFLALLLTMAGCLVLGMGMPTVPAYLIIVLTMGPAIQGLGVPTLVAHLFVVYFGVLSSITPPVALAAFAAAPICGASPMATAVESVKVAIIGFIIPFVFVYNPSLTLMVDFEWGEFLWACLRLVLAIWVLASGLGGYDRARLDLPSRAVRIVSGVAMLMPGGLIEFAAFAAALVMLGFDWRRGLAASPPGFAALAARFGWKQA</sequence>
<reference evidence="5" key="1">
    <citation type="journal article" date="2019" name="Int. J. Syst. Evol. Microbiol.">
        <title>The Global Catalogue of Microorganisms (GCM) 10K type strain sequencing project: providing services to taxonomists for standard genome sequencing and annotation.</title>
        <authorList>
            <consortium name="The Broad Institute Genomics Platform"/>
            <consortium name="The Broad Institute Genome Sequencing Center for Infectious Disease"/>
            <person name="Wu L."/>
            <person name="Ma J."/>
        </authorList>
    </citation>
    <scope>NUCLEOTIDE SEQUENCE [LARGE SCALE GENOMIC DNA]</scope>
    <source>
        <strain evidence="5">KCTC 42182</strain>
    </source>
</reference>
<feature type="transmembrane region" description="Helical" evidence="2">
    <location>
        <begin position="460"/>
        <end position="483"/>
    </location>
</feature>
<feature type="transmembrane region" description="Helical" evidence="2">
    <location>
        <begin position="489"/>
        <end position="512"/>
    </location>
</feature>
<comment type="subcellular location">
    <subcellularLocation>
        <location evidence="1">Cell inner membrane</location>
        <topology evidence="1">Multi-pass membrane protein</topology>
    </subcellularLocation>
</comment>
<accession>A0ABV7VHS5</accession>
<dbReference type="PANTHER" id="PTHR43849:SF2">
    <property type="entry name" value="BLL3936 PROTEIN"/>
    <property type="match status" value="1"/>
</dbReference>
<dbReference type="PANTHER" id="PTHR43849">
    <property type="entry name" value="BLL3936 PROTEIN"/>
    <property type="match status" value="1"/>
</dbReference>
<keyword evidence="2" id="KW-0812">Transmembrane</keyword>
<feature type="transmembrane region" description="Helical" evidence="2">
    <location>
        <begin position="96"/>
        <end position="116"/>
    </location>
</feature>
<feature type="transmembrane region" description="Helical" evidence="2">
    <location>
        <begin position="430"/>
        <end position="453"/>
    </location>
</feature>
<dbReference type="NCBIfam" id="TIGR02123">
    <property type="entry name" value="TRAP_fused"/>
    <property type="match status" value="1"/>
</dbReference>
<evidence type="ECO:0000313" key="5">
    <source>
        <dbReference type="Proteomes" id="UP001595711"/>
    </source>
</evidence>
<dbReference type="Proteomes" id="UP001595711">
    <property type="component" value="Unassembled WGS sequence"/>
</dbReference>
<dbReference type="Pfam" id="PF06808">
    <property type="entry name" value="DctM"/>
    <property type="match status" value="1"/>
</dbReference>
<keyword evidence="1" id="KW-1003">Cell membrane</keyword>
<comment type="caution">
    <text evidence="4">The sequence shown here is derived from an EMBL/GenBank/DDBJ whole genome shotgun (WGS) entry which is preliminary data.</text>
</comment>
<feature type="transmembrane region" description="Helical" evidence="2">
    <location>
        <begin position="47"/>
        <end position="64"/>
    </location>
</feature>
<name>A0ABV7VHS5_9PROT</name>